<evidence type="ECO:0000313" key="1">
    <source>
        <dbReference type="EMBL" id="KAH7910316.1"/>
    </source>
</evidence>
<protein>
    <submittedName>
        <fullName evidence="1">Uncharacterized protein</fullName>
    </submittedName>
</protein>
<reference evidence="1" key="1">
    <citation type="journal article" date="2021" name="New Phytol.">
        <title>Evolutionary innovations through gain and loss of genes in the ectomycorrhizal Boletales.</title>
        <authorList>
            <person name="Wu G."/>
            <person name="Miyauchi S."/>
            <person name="Morin E."/>
            <person name="Kuo A."/>
            <person name="Drula E."/>
            <person name="Varga T."/>
            <person name="Kohler A."/>
            <person name="Feng B."/>
            <person name="Cao Y."/>
            <person name="Lipzen A."/>
            <person name="Daum C."/>
            <person name="Hundley H."/>
            <person name="Pangilinan J."/>
            <person name="Johnson J."/>
            <person name="Barry K."/>
            <person name="LaButti K."/>
            <person name="Ng V."/>
            <person name="Ahrendt S."/>
            <person name="Min B."/>
            <person name="Choi I.G."/>
            <person name="Park H."/>
            <person name="Plett J.M."/>
            <person name="Magnuson J."/>
            <person name="Spatafora J.W."/>
            <person name="Nagy L.G."/>
            <person name="Henrissat B."/>
            <person name="Grigoriev I.V."/>
            <person name="Yang Z.L."/>
            <person name="Xu J."/>
            <person name="Martin F.M."/>
        </authorList>
    </citation>
    <scope>NUCLEOTIDE SEQUENCE</scope>
    <source>
        <strain evidence="1">ATCC 28755</strain>
    </source>
</reference>
<keyword evidence="2" id="KW-1185">Reference proteome</keyword>
<proteinExistence type="predicted"/>
<comment type="caution">
    <text evidence="1">The sequence shown here is derived from an EMBL/GenBank/DDBJ whole genome shotgun (WGS) entry which is preliminary data.</text>
</comment>
<name>A0ACB8AAT2_9AGAM</name>
<evidence type="ECO:0000313" key="2">
    <source>
        <dbReference type="Proteomes" id="UP000790377"/>
    </source>
</evidence>
<gene>
    <name evidence="1" type="ORF">BJ138DRAFT_975146</name>
</gene>
<dbReference type="Proteomes" id="UP000790377">
    <property type="component" value="Unassembled WGS sequence"/>
</dbReference>
<organism evidence="1 2">
    <name type="scientific">Hygrophoropsis aurantiaca</name>
    <dbReference type="NCBI Taxonomy" id="72124"/>
    <lineage>
        <taxon>Eukaryota</taxon>
        <taxon>Fungi</taxon>
        <taxon>Dikarya</taxon>
        <taxon>Basidiomycota</taxon>
        <taxon>Agaricomycotina</taxon>
        <taxon>Agaricomycetes</taxon>
        <taxon>Agaricomycetidae</taxon>
        <taxon>Boletales</taxon>
        <taxon>Coniophorineae</taxon>
        <taxon>Hygrophoropsidaceae</taxon>
        <taxon>Hygrophoropsis</taxon>
    </lineage>
</organism>
<dbReference type="EMBL" id="MU267718">
    <property type="protein sequence ID" value="KAH7910316.1"/>
    <property type="molecule type" value="Genomic_DNA"/>
</dbReference>
<accession>A0ACB8AAT2</accession>
<sequence length="192" mass="21078">MPFLPWFRAIIFSLATLLGLAVLAICAHIEYKISGIDGIYLSFAALGLAAGAVTAVSMPLFLILGRLKTKVFTSMIVFEIVWGFLLWVFWIATAGDSAAAKAYYFTEGCIYGSTETNQLCYEFTVVEALSFIIFFSVFVYYDTLVLYSIINTIRGRGVWTSTVYEASTAPVQIVGVPMTQYVPVAAPQGQPQ</sequence>
<feature type="non-terminal residue" evidence="1">
    <location>
        <position position="192"/>
    </location>
</feature>